<dbReference type="EMBL" id="LAZR01050480">
    <property type="protein sequence ID" value="KKK87263.1"/>
    <property type="molecule type" value="Genomic_DNA"/>
</dbReference>
<dbReference type="InterPro" id="IPR008979">
    <property type="entry name" value="Galactose-bd-like_sf"/>
</dbReference>
<accession>A0A0F8Z0T5</accession>
<protein>
    <submittedName>
        <fullName evidence="1">Uncharacterized protein</fullName>
    </submittedName>
</protein>
<feature type="non-terminal residue" evidence="1">
    <location>
        <position position="1"/>
    </location>
</feature>
<dbReference type="AlphaFoldDB" id="A0A0F8Z0T5"/>
<dbReference type="SUPFAM" id="SSF49785">
    <property type="entry name" value="Galactose-binding domain-like"/>
    <property type="match status" value="1"/>
</dbReference>
<dbReference type="Gene3D" id="2.60.120.260">
    <property type="entry name" value="Galactose-binding domain-like"/>
    <property type="match status" value="1"/>
</dbReference>
<name>A0A0F8Z0T5_9ZZZZ</name>
<reference evidence="1" key="1">
    <citation type="journal article" date="2015" name="Nature">
        <title>Complex archaea that bridge the gap between prokaryotes and eukaryotes.</title>
        <authorList>
            <person name="Spang A."/>
            <person name="Saw J.H."/>
            <person name="Jorgensen S.L."/>
            <person name="Zaremba-Niedzwiedzka K."/>
            <person name="Martijn J."/>
            <person name="Lind A.E."/>
            <person name="van Eijk R."/>
            <person name="Schleper C."/>
            <person name="Guy L."/>
            <person name="Ettema T.J."/>
        </authorList>
    </citation>
    <scope>NUCLEOTIDE SEQUENCE</scope>
</reference>
<gene>
    <name evidence="1" type="ORF">LCGC14_2754980</name>
</gene>
<sequence>VSGQGYELHYSLHPAKMNTAIANVLDTLTHPLFIPVTLVTDGDMRTSGTSNWTAAGTGGTPTLAKDTTNFRFGDQSLSITNDGSTTRGFAKSASINLPERTEVLVACDVFITAGDSAKISLIDVTNSDAEIETAASAVTGWVHLEFSVATPADCEQIQIWLEAPAASDVVYFDHIIVWPTEPTDLLLPSTFEYGHEVDRIVYFPRGRGLSNTGDDLAYAVSGAEAKFWSHPAFDRDDSTTSSYRLRFGKVNKPLFLEGWVDYAAFSSDSDTTNASADIVTHLAAADLLDDMALAAEMDERPELAERLSVRAIEQRLEISNVLKLTTPQPQGLVVGTFR</sequence>
<evidence type="ECO:0000313" key="1">
    <source>
        <dbReference type="EMBL" id="KKK87263.1"/>
    </source>
</evidence>
<organism evidence="1">
    <name type="scientific">marine sediment metagenome</name>
    <dbReference type="NCBI Taxonomy" id="412755"/>
    <lineage>
        <taxon>unclassified sequences</taxon>
        <taxon>metagenomes</taxon>
        <taxon>ecological metagenomes</taxon>
    </lineage>
</organism>
<comment type="caution">
    <text evidence="1">The sequence shown here is derived from an EMBL/GenBank/DDBJ whole genome shotgun (WGS) entry which is preliminary data.</text>
</comment>
<proteinExistence type="predicted"/>